<proteinExistence type="predicted"/>
<protein>
    <recommendedName>
        <fullName evidence="6">TF-B3 domain-containing protein</fullName>
    </recommendedName>
</protein>
<evidence type="ECO:0000256" key="5">
    <source>
        <dbReference type="ARBA" id="ARBA00023242"/>
    </source>
</evidence>
<dbReference type="CDD" id="cd10017">
    <property type="entry name" value="B3_DNA"/>
    <property type="match status" value="1"/>
</dbReference>
<keyword evidence="3" id="KW-0238">DNA-binding</keyword>
<keyword evidence="8" id="KW-1185">Reference proteome</keyword>
<dbReference type="Pfam" id="PF02362">
    <property type="entry name" value="B3"/>
    <property type="match status" value="1"/>
</dbReference>
<evidence type="ECO:0000313" key="7">
    <source>
        <dbReference type="EMBL" id="TXG65100.1"/>
    </source>
</evidence>
<dbReference type="InterPro" id="IPR015300">
    <property type="entry name" value="DNA-bd_pseudobarrel_sf"/>
</dbReference>
<evidence type="ECO:0000256" key="1">
    <source>
        <dbReference type="ARBA" id="ARBA00004123"/>
    </source>
</evidence>
<dbReference type="EMBL" id="VAHF01000003">
    <property type="protein sequence ID" value="TXG65100.1"/>
    <property type="molecule type" value="Genomic_DNA"/>
</dbReference>
<evidence type="ECO:0000256" key="3">
    <source>
        <dbReference type="ARBA" id="ARBA00023125"/>
    </source>
</evidence>
<feature type="domain" description="TF-B3" evidence="6">
    <location>
        <begin position="7"/>
        <end position="111"/>
    </location>
</feature>
<evidence type="ECO:0000256" key="2">
    <source>
        <dbReference type="ARBA" id="ARBA00023015"/>
    </source>
</evidence>
<gene>
    <name evidence="7" type="ORF">EZV62_006375</name>
</gene>
<sequence>MALNNFEISKTLTDSDITKTKVELPVIIVEHMEPVMMNGEHSVDLMAFDRWNQQWLLRYYTRPNNVRQTAFTAGWRQLVAANGVLPGDELIFSRRQDVGEMQYMIQVKRRTRTSEGEIVDVEVIKTVHGGPMIYF</sequence>
<dbReference type="GO" id="GO:0005634">
    <property type="term" value="C:nucleus"/>
    <property type="evidence" value="ECO:0007669"/>
    <property type="project" value="UniProtKB-SubCell"/>
</dbReference>
<reference evidence="8" key="1">
    <citation type="journal article" date="2019" name="Gigascience">
        <title>De novo genome assembly of the endangered Acer yangbiense, a plant species with extremely small populations endemic to Yunnan Province, China.</title>
        <authorList>
            <person name="Yang J."/>
            <person name="Wariss H.M."/>
            <person name="Tao L."/>
            <person name="Zhang R."/>
            <person name="Yun Q."/>
            <person name="Hollingsworth P."/>
            <person name="Dao Z."/>
            <person name="Luo G."/>
            <person name="Guo H."/>
            <person name="Ma Y."/>
            <person name="Sun W."/>
        </authorList>
    </citation>
    <scope>NUCLEOTIDE SEQUENCE [LARGE SCALE GENOMIC DNA]</scope>
    <source>
        <strain evidence="8">cv. Malutang</strain>
    </source>
</reference>
<keyword evidence="4" id="KW-0804">Transcription</keyword>
<keyword evidence="5" id="KW-0539">Nucleus</keyword>
<dbReference type="GO" id="GO:0003677">
    <property type="term" value="F:DNA binding"/>
    <property type="evidence" value="ECO:0007669"/>
    <property type="project" value="UniProtKB-KW"/>
</dbReference>
<comment type="caution">
    <text evidence="7">The sequence shown here is derived from an EMBL/GenBank/DDBJ whole genome shotgun (WGS) entry which is preliminary data.</text>
</comment>
<dbReference type="Gene3D" id="2.40.330.10">
    <property type="entry name" value="DNA-binding pseudobarrel domain"/>
    <property type="match status" value="1"/>
</dbReference>
<dbReference type="PROSITE" id="PS50863">
    <property type="entry name" value="B3"/>
    <property type="match status" value="1"/>
</dbReference>
<dbReference type="Proteomes" id="UP000323000">
    <property type="component" value="Chromosome 3"/>
</dbReference>
<organism evidence="7 8">
    <name type="scientific">Acer yangbiense</name>
    <dbReference type="NCBI Taxonomy" id="1000413"/>
    <lineage>
        <taxon>Eukaryota</taxon>
        <taxon>Viridiplantae</taxon>
        <taxon>Streptophyta</taxon>
        <taxon>Embryophyta</taxon>
        <taxon>Tracheophyta</taxon>
        <taxon>Spermatophyta</taxon>
        <taxon>Magnoliopsida</taxon>
        <taxon>eudicotyledons</taxon>
        <taxon>Gunneridae</taxon>
        <taxon>Pentapetalae</taxon>
        <taxon>rosids</taxon>
        <taxon>malvids</taxon>
        <taxon>Sapindales</taxon>
        <taxon>Sapindaceae</taxon>
        <taxon>Hippocastanoideae</taxon>
        <taxon>Acereae</taxon>
        <taxon>Acer</taxon>
    </lineage>
</organism>
<evidence type="ECO:0000256" key="4">
    <source>
        <dbReference type="ARBA" id="ARBA00023163"/>
    </source>
</evidence>
<dbReference type="SUPFAM" id="SSF101936">
    <property type="entry name" value="DNA-binding pseudobarrel domain"/>
    <property type="match status" value="1"/>
</dbReference>
<accession>A0A5C7I714</accession>
<evidence type="ECO:0000313" key="8">
    <source>
        <dbReference type="Proteomes" id="UP000323000"/>
    </source>
</evidence>
<comment type="subcellular location">
    <subcellularLocation>
        <location evidence="1">Nucleus</location>
    </subcellularLocation>
</comment>
<dbReference type="AlphaFoldDB" id="A0A5C7I714"/>
<dbReference type="InterPro" id="IPR003340">
    <property type="entry name" value="B3_DNA-bd"/>
</dbReference>
<name>A0A5C7I714_9ROSI</name>
<keyword evidence="2" id="KW-0805">Transcription regulation</keyword>
<evidence type="ECO:0000259" key="6">
    <source>
        <dbReference type="PROSITE" id="PS50863"/>
    </source>
</evidence>